<dbReference type="Gene3D" id="6.10.250.690">
    <property type="match status" value="1"/>
</dbReference>
<feature type="domain" description="OmpR/PhoB-type" evidence="7">
    <location>
        <begin position="130"/>
        <end position="227"/>
    </location>
</feature>
<dbReference type="Gene3D" id="1.10.10.10">
    <property type="entry name" value="Winged helix-like DNA-binding domain superfamily/Winged helix DNA-binding domain"/>
    <property type="match status" value="1"/>
</dbReference>
<keyword evidence="2" id="KW-0902">Two-component regulatory system</keyword>
<dbReference type="Pfam" id="PF00072">
    <property type="entry name" value="Response_reg"/>
    <property type="match status" value="1"/>
</dbReference>
<evidence type="ECO:0000313" key="8">
    <source>
        <dbReference type="EMBL" id="CAB4731685.1"/>
    </source>
</evidence>
<dbReference type="PROSITE" id="PS51755">
    <property type="entry name" value="OMPR_PHOB"/>
    <property type="match status" value="1"/>
</dbReference>
<dbReference type="GO" id="GO:0000976">
    <property type="term" value="F:transcription cis-regulatory region binding"/>
    <property type="evidence" value="ECO:0007669"/>
    <property type="project" value="TreeGrafter"/>
</dbReference>
<evidence type="ECO:0000256" key="2">
    <source>
        <dbReference type="ARBA" id="ARBA00023012"/>
    </source>
</evidence>
<accession>A0A6J6SAT3</accession>
<dbReference type="AlphaFoldDB" id="A0A6J6SAT3"/>
<dbReference type="PANTHER" id="PTHR48111">
    <property type="entry name" value="REGULATOR OF RPOS"/>
    <property type="match status" value="1"/>
</dbReference>
<dbReference type="Gene3D" id="3.40.50.2300">
    <property type="match status" value="1"/>
</dbReference>
<evidence type="ECO:0000256" key="3">
    <source>
        <dbReference type="ARBA" id="ARBA00023015"/>
    </source>
</evidence>
<dbReference type="GO" id="GO:0032993">
    <property type="term" value="C:protein-DNA complex"/>
    <property type="evidence" value="ECO:0007669"/>
    <property type="project" value="TreeGrafter"/>
</dbReference>
<dbReference type="SUPFAM" id="SSF52172">
    <property type="entry name" value="CheY-like"/>
    <property type="match status" value="1"/>
</dbReference>
<dbReference type="GO" id="GO:0005829">
    <property type="term" value="C:cytosol"/>
    <property type="evidence" value="ECO:0007669"/>
    <property type="project" value="TreeGrafter"/>
</dbReference>
<name>A0A6J6SAT3_9ZZZZ</name>
<dbReference type="PANTHER" id="PTHR48111:SF1">
    <property type="entry name" value="TWO-COMPONENT RESPONSE REGULATOR ORR33"/>
    <property type="match status" value="1"/>
</dbReference>
<evidence type="ECO:0000259" key="7">
    <source>
        <dbReference type="PROSITE" id="PS51755"/>
    </source>
</evidence>
<reference evidence="8" key="1">
    <citation type="submission" date="2020-05" db="EMBL/GenBank/DDBJ databases">
        <authorList>
            <person name="Chiriac C."/>
            <person name="Salcher M."/>
            <person name="Ghai R."/>
            <person name="Kavagutti S V."/>
        </authorList>
    </citation>
    <scope>NUCLEOTIDE SEQUENCE</scope>
</reference>
<evidence type="ECO:0000313" key="9">
    <source>
        <dbReference type="EMBL" id="CAB4951457.1"/>
    </source>
</evidence>
<protein>
    <submittedName>
        <fullName evidence="8">Unannotated protein</fullName>
    </submittedName>
</protein>
<dbReference type="InterPro" id="IPR001867">
    <property type="entry name" value="OmpR/PhoB-type_DNA-bd"/>
</dbReference>
<keyword evidence="1" id="KW-0597">Phosphoprotein</keyword>
<feature type="domain" description="Response regulatory" evidence="6">
    <location>
        <begin position="6"/>
        <end position="120"/>
    </location>
</feature>
<dbReference type="InterPro" id="IPR011006">
    <property type="entry name" value="CheY-like_superfamily"/>
</dbReference>
<dbReference type="CDD" id="cd00383">
    <property type="entry name" value="trans_reg_C"/>
    <property type="match status" value="1"/>
</dbReference>
<dbReference type="InterPro" id="IPR039420">
    <property type="entry name" value="WalR-like"/>
</dbReference>
<gene>
    <name evidence="8" type="ORF">UFOPK2782_00354</name>
    <name evidence="9" type="ORF">UFOPK3828_00402</name>
</gene>
<keyword evidence="3" id="KW-0805">Transcription regulation</keyword>
<dbReference type="SMART" id="SM00448">
    <property type="entry name" value="REC"/>
    <property type="match status" value="1"/>
</dbReference>
<sequence>MKPQYSILVVDDEIGIRELICDALSMAEIATQSAVDGLEALSKIRKDRFDLVILDINLPKLDGLALLEKIRQEGSEVPVLILSARRDRNDITSGLKNGADDYLTKPFSIEELVLRVKAILRRTNTEGNLKRELICGPIKLDLDRYQATFNDEIVELSATEFRLLEALMMRAGKVVTKENLLATVWGIDFENNSTVADTYISYLRKKFHRDGFEGIKTVRGIGFQIIGGS</sequence>
<evidence type="ECO:0000256" key="4">
    <source>
        <dbReference type="ARBA" id="ARBA00023125"/>
    </source>
</evidence>
<dbReference type="EMBL" id="CAEZYS010000028">
    <property type="protein sequence ID" value="CAB4731685.1"/>
    <property type="molecule type" value="Genomic_DNA"/>
</dbReference>
<proteinExistence type="predicted"/>
<dbReference type="GO" id="GO:0006355">
    <property type="term" value="P:regulation of DNA-templated transcription"/>
    <property type="evidence" value="ECO:0007669"/>
    <property type="project" value="InterPro"/>
</dbReference>
<dbReference type="GO" id="GO:0000156">
    <property type="term" value="F:phosphorelay response regulator activity"/>
    <property type="evidence" value="ECO:0007669"/>
    <property type="project" value="TreeGrafter"/>
</dbReference>
<dbReference type="SMART" id="SM00862">
    <property type="entry name" value="Trans_reg_C"/>
    <property type="match status" value="1"/>
</dbReference>
<dbReference type="InterPro" id="IPR036388">
    <property type="entry name" value="WH-like_DNA-bd_sf"/>
</dbReference>
<evidence type="ECO:0000259" key="6">
    <source>
        <dbReference type="PROSITE" id="PS50110"/>
    </source>
</evidence>
<keyword evidence="4" id="KW-0238">DNA-binding</keyword>
<organism evidence="8">
    <name type="scientific">freshwater metagenome</name>
    <dbReference type="NCBI Taxonomy" id="449393"/>
    <lineage>
        <taxon>unclassified sequences</taxon>
        <taxon>metagenomes</taxon>
        <taxon>ecological metagenomes</taxon>
    </lineage>
</organism>
<dbReference type="InterPro" id="IPR001789">
    <property type="entry name" value="Sig_transdc_resp-reg_receiver"/>
</dbReference>
<dbReference type="EMBL" id="CAFBNP010000051">
    <property type="protein sequence ID" value="CAB4951457.1"/>
    <property type="molecule type" value="Genomic_DNA"/>
</dbReference>
<evidence type="ECO:0000256" key="1">
    <source>
        <dbReference type="ARBA" id="ARBA00022553"/>
    </source>
</evidence>
<dbReference type="PROSITE" id="PS50110">
    <property type="entry name" value="RESPONSE_REGULATORY"/>
    <property type="match status" value="1"/>
</dbReference>
<keyword evidence="5" id="KW-0804">Transcription</keyword>
<dbReference type="Pfam" id="PF00486">
    <property type="entry name" value="Trans_reg_C"/>
    <property type="match status" value="1"/>
</dbReference>
<evidence type="ECO:0000256" key="5">
    <source>
        <dbReference type="ARBA" id="ARBA00023163"/>
    </source>
</evidence>